<evidence type="ECO:0000259" key="12">
    <source>
        <dbReference type="Pfam" id="PF00593"/>
    </source>
</evidence>
<evidence type="ECO:0000256" key="7">
    <source>
        <dbReference type="ARBA" id="ARBA00023136"/>
    </source>
</evidence>
<accession>A0A0G3BGK5</accession>
<protein>
    <submittedName>
        <fullName evidence="14">Iron complex outermembrane recepter protein</fullName>
    </submittedName>
</protein>
<keyword evidence="4 10" id="KW-1134">Transmembrane beta strand</keyword>
<dbReference type="InterPro" id="IPR037066">
    <property type="entry name" value="Plug_dom_sf"/>
</dbReference>
<proteinExistence type="inferred from homology"/>
<evidence type="ECO:0000313" key="15">
    <source>
        <dbReference type="Proteomes" id="UP000035352"/>
    </source>
</evidence>
<evidence type="ECO:0000313" key="14">
    <source>
        <dbReference type="EMBL" id="AKJ27113.1"/>
    </source>
</evidence>
<dbReference type="Gene3D" id="2.40.170.20">
    <property type="entry name" value="TonB-dependent receptor, beta-barrel domain"/>
    <property type="match status" value="1"/>
</dbReference>
<dbReference type="PANTHER" id="PTHR30069">
    <property type="entry name" value="TONB-DEPENDENT OUTER MEMBRANE RECEPTOR"/>
    <property type="match status" value="1"/>
</dbReference>
<reference evidence="14 15" key="1">
    <citation type="submission" date="2015-05" db="EMBL/GenBank/DDBJ databases">
        <authorList>
            <person name="Tang B."/>
            <person name="Yu Y."/>
        </authorList>
    </citation>
    <scope>NUCLEOTIDE SEQUENCE [LARGE SCALE GENOMIC DNA]</scope>
    <source>
        <strain evidence="14 15">DSM 7029</strain>
    </source>
</reference>
<evidence type="ECO:0000256" key="9">
    <source>
        <dbReference type="ARBA" id="ARBA00023237"/>
    </source>
</evidence>
<keyword evidence="15" id="KW-1185">Reference proteome</keyword>
<keyword evidence="5 10" id="KW-0812">Transmembrane</keyword>
<feature type="domain" description="TonB-dependent receptor-like beta-barrel" evidence="12">
    <location>
        <begin position="224"/>
        <end position="625"/>
    </location>
</feature>
<dbReference type="InterPro" id="IPR039426">
    <property type="entry name" value="TonB-dep_rcpt-like"/>
</dbReference>
<dbReference type="AlphaFoldDB" id="A0A0G3BGK5"/>
<dbReference type="Gene3D" id="2.170.130.10">
    <property type="entry name" value="TonB-dependent receptor, plug domain"/>
    <property type="match status" value="1"/>
</dbReference>
<keyword evidence="6 11" id="KW-0798">TonB box</keyword>
<dbReference type="InterPro" id="IPR000531">
    <property type="entry name" value="Beta-barrel_TonB"/>
</dbReference>
<dbReference type="GO" id="GO:0015344">
    <property type="term" value="F:siderophore uptake transmembrane transporter activity"/>
    <property type="evidence" value="ECO:0007669"/>
    <property type="project" value="TreeGrafter"/>
</dbReference>
<dbReference type="EMBL" id="CP011371">
    <property type="protein sequence ID" value="AKJ27113.1"/>
    <property type="molecule type" value="Genomic_DNA"/>
</dbReference>
<evidence type="ECO:0000256" key="3">
    <source>
        <dbReference type="ARBA" id="ARBA00022448"/>
    </source>
</evidence>
<keyword evidence="3 10" id="KW-0813">Transport</keyword>
<organism evidence="14 15">
    <name type="scientific">Caldimonas brevitalea</name>
    <dbReference type="NCBI Taxonomy" id="413882"/>
    <lineage>
        <taxon>Bacteria</taxon>
        <taxon>Pseudomonadati</taxon>
        <taxon>Pseudomonadota</taxon>
        <taxon>Betaproteobacteria</taxon>
        <taxon>Burkholderiales</taxon>
        <taxon>Sphaerotilaceae</taxon>
        <taxon>Caldimonas</taxon>
    </lineage>
</organism>
<dbReference type="Pfam" id="PF07715">
    <property type="entry name" value="Plug"/>
    <property type="match status" value="1"/>
</dbReference>
<dbReference type="Proteomes" id="UP000035352">
    <property type="component" value="Chromosome"/>
</dbReference>
<keyword evidence="9 10" id="KW-0998">Cell outer membrane</keyword>
<dbReference type="KEGG" id="pbh:AAW51_0422"/>
<comment type="similarity">
    <text evidence="2 10 11">Belongs to the TonB-dependent receptor family.</text>
</comment>
<evidence type="ECO:0000259" key="13">
    <source>
        <dbReference type="Pfam" id="PF07715"/>
    </source>
</evidence>
<evidence type="ECO:0000256" key="1">
    <source>
        <dbReference type="ARBA" id="ARBA00004571"/>
    </source>
</evidence>
<evidence type="ECO:0000256" key="6">
    <source>
        <dbReference type="ARBA" id="ARBA00023077"/>
    </source>
</evidence>
<sequence>MEVGDGQLPVVITPTRLRQSLSDVPASVTVITDAMLARYGITSIPDALRLVPGMAVTQAAGNDYRINYHGTNILVPRRLNVLIDGVSQYRPAASRVDWKLLPVDIEDVARIEVTRSPSSASYGPNSMMAVVNIITKHPRDVERFGIFTTFGSQDTRKALARLGATFGNSALRLSVSDERDGGYDELSRDPQAHDGTRLKRLSVRSVTDFDADHSLDLHWSYVAGTLETPWVDASQVTYPDQKLHDYEVGGTWTRRFSPAHELQVRAYRTQHRLRQSWTTCYARGLFLPEIYALWRVDPAYVEALIAGRVPVGRTPADSAAINAAAGAVQRLGAQALVPTCVQPNQDLVETRNDIELQNTYAPSEHFRLVAGLGAREQQGESDTWLDGTVSNMLYRAFASAEYRPWAHVLFNLGGYAERDKLGGSTFSPRAAVNVQVSPHQTVRAAWSKGTRAPDIQEQRVNWSYKVHLDPPLNGRSDARFYQSAVAPGDLSSERIESRELGYILNQPKLGLILDVKLFDDKLTHLISEKPQVAHFAPTNDHEVRLTGAELQSSIELSPSLGAFLNYAYLANRDASLETERSQYSRHSGAAGISAAGGGWRWSLAYYGASGNGVGESRYGRTDVLLARAFTLRDTSWTASLRLSRLDARRLTYYDESGLYPHARYEDRLSLFGQLSVRY</sequence>
<keyword evidence="7 10" id="KW-0472">Membrane</keyword>
<gene>
    <name evidence="14" type="ORF">AAW51_0422</name>
</gene>
<evidence type="ECO:0000256" key="8">
    <source>
        <dbReference type="ARBA" id="ARBA00023170"/>
    </source>
</evidence>
<dbReference type="STRING" id="413882.AAW51_0422"/>
<evidence type="ECO:0000256" key="10">
    <source>
        <dbReference type="PROSITE-ProRule" id="PRU01360"/>
    </source>
</evidence>
<comment type="subcellular location">
    <subcellularLocation>
        <location evidence="1 10">Cell outer membrane</location>
        <topology evidence="1 10">Multi-pass membrane protein</topology>
    </subcellularLocation>
</comment>
<evidence type="ECO:0000256" key="2">
    <source>
        <dbReference type="ARBA" id="ARBA00009810"/>
    </source>
</evidence>
<evidence type="ECO:0000256" key="11">
    <source>
        <dbReference type="RuleBase" id="RU003357"/>
    </source>
</evidence>
<dbReference type="SUPFAM" id="SSF56935">
    <property type="entry name" value="Porins"/>
    <property type="match status" value="1"/>
</dbReference>
<dbReference type="GO" id="GO:0044718">
    <property type="term" value="P:siderophore transmembrane transport"/>
    <property type="evidence" value="ECO:0007669"/>
    <property type="project" value="TreeGrafter"/>
</dbReference>
<dbReference type="PROSITE" id="PS52016">
    <property type="entry name" value="TONB_DEPENDENT_REC_3"/>
    <property type="match status" value="1"/>
</dbReference>
<evidence type="ECO:0000256" key="4">
    <source>
        <dbReference type="ARBA" id="ARBA00022452"/>
    </source>
</evidence>
<dbReference type="GO" id="GO:0009279">
    <property type="term" value="C:cell outer membrane"/>
    <property type="evidence" value="ECO:0007669"/>
    <property type="project" value="UniProtKB-SubCell"/>
</dbReference>
<keyword evidence="8" id="KW-0675">Receptor</keyword>
<dbReference type="Pfam" id="PF00593">
    <property type="entry name" value="TonB_dep_Rec_b-barrel"/>
    <property type="match status" value="1"/>
</dbReference>
<name>A0A0G3BGK5_9BURK</name>
<feature type="domain" description="TonB-dependent receptor plug" evidence="13">
    <location>
        <begin position="21"/>
        <end position="129"/>
    </location>
</feature>
<dbReference type="PANTHER" id="PTHR30069:SF27">
    <property type="entry name" value="BLL4766 PROTEIN"/>
    <property type="match status" value="1"/>
</dbReference>
<dbReference type="InterPro" id="IPR012910">
    <property type="entry name" value="Plug_dom"/>
</dbReference>
<evidence type="ECO:0000256" key="5">
    <source>
        <dbReference type="ARBA" id="ARBA00022692"/>
    </source>
</evidence>
<dbReference type="InterPro" id="IPR036942">
    <property type="entry name" value="Beta-barrel_TonB_sf"/>
</dbReference>